<organism evidence="4 5">
    <name type="scientific">Silurus meridionalis</name>
    <name type="common">Southern catfish</name>
    <name type="synonym">Silurus soldatovi meridionalis</name>
    <dbReference type="NCBI Taxonomy" id="175797"/>
    <lineage>
        <taxon>Eukaryota</taxon>
        <taxon>Metazoa</taxon>
        <taxon>Chordata</taxon>
        <taxon>Craniata</taxon>
        <taxon>Vertebrata</taxon>
        <taxon>Euteleostomi</taxon>
        <taxon>Actinopterygii</taxon>
        <taxon>Neopterygii</taxon>
        <taxon>Teleostei</taxon>
        <taxon>Ostariophysi</taxon>
        <taxon>Siluriformes</taxon>
        <taxon>Siluridae</taxon>
        <taxon>Silurus</taxon>
    </lineage>
</organism>
<feature type="compositionally biased region" description="Low complexity" evidence="3">
    <location>
        <begin position="123"/>
        <end position="148"/>
    </location>
</feature>
<dbReference type="InterPro" id="IPR024843">
    <property type="entry name" value="Dapper"/>
</dbReference>
<reference evidence="4" key="1">
    <citation type="submission" date="2020-08" db="EMBL/GenBank/DDBJ databases">
        <title>Chromosome-level assembly of Southern catfish (Silurus meridionalis) provides insights into visual adaptation to the nocturnal and benthic lifestyles.</title>
        <authorList>
            <person name="Zhang Y."/>
            <person name="Wang D."/>
            <person name="Peng Z."/>
        </authorList>
    </citation>
    <scope>NUCLEOTIDE SEQUENCE</scope>
    <source>
        <strain evidence="4">SWU-2019-XX</strain>
        <tissue evidence="4">Muscle</tissue>
    </source>
</reference>
<dbReference type="Proteomes" id="UP000606274">
    <property type="component" value="Unassembled WGS sequence"/>
</dbReference>
<feature type="region of interest" description="Disordered" evidence="3">
    <location>
        <begin position="1"/>
        <end position="27"/>
    </location>
</feature>
<dbReference type="AlphaFoldDB" id="A0A8T0AYU0"/>
<feature type="region of interest" description="Disordered" evidence="3">
    <location>
        <begin position="116"/>
        <end position="149"/>
    </location>
</feature>
<comment type="caution">
    <text evidence="4">The sequence shown here is derived from an EMBL/GenBank/DDBJ whole genome shotgun (WGS) entry which is preliminary data.</text>
</comment>
<dbReference type="PANTHER" id="PTHR15919">
    <property type="entry name" value="DAPPER-RELATED"/>
    <property type="match status" value="1"/>
</dbReference>
<keyword evidence="2" id="KW-0175">Coiled coil</keyword>
<evidence type="ECO:0000256" key="1">
    <source>
        <dbReference type="ARBA" id="ARBA00010807"/>
    </source>
</evidence>
<dbReference type="Pfam" id="PF15268">
    <property type="entry name" value="Dapper"/>
    <property type="match status" value="1"/>
</dbReference>
<protein>
    <submittedName>
        <fullName evidence="4">Uncharacterized protein</fullName>
    </submittedName>
</protein>
<feature type="compositionally biased region" description="Low complexity" evidence="3">
    <location>
        <begin position="509"/>
        <end position="532"/>
    </location>
</feature>
<sequence length="580" mass="65784">MNIQKIPEHLNEKRGRSAESESREKKRSGFLMHRGISLHMPNSSKGLLEDIVSTLWELETARRRQERLVLGVLEGGNTEKKQESFWKWQQKQLPNAPGGVMWVLQQQLSEMTMNSNTADNLDSVSSSGYEQSESQSSIRHSRSSPSLSFYNHRGRSVEDAYMLDWEGQRARPLRSFLPRSYSAPYPPLEGIAEGIEDAEDDENEASCQVNEPKMGTIMNLNEDGSSIGAYCEAQGPIVEVDEGPTEEDLQLAMRVETYILDLLQRYCVNQTSTATEVLGSSPDHWQELYAYPHNYCEQPESAEWQQLEFFNDEVTLQDRCYLGNEDNEFTQACKDPCSSIESSTVITDLDQHRHYHHPCISSPLPSEAPKQDWELPSLELAHRLPSTRIYQEESWSSVGQRHERATSQFLSEDSFQSQGFTTKPDYRYHTLGCDMDMHCINEDYMYNQRLWSSTADLRRKENPALFRAEEQFNLPRQISPHSFIKYPEKDHRIENGTIARGTQGHGSDSSLSETCSPGSSSSSSDSDESGGLVWPQQVPPGVPSFSQNAATAMVRIKASHALKKKILRFRSGSLKVMTTV</sequence>
<evidence type="ECO:0000256" key="2">
    <source>
        <dbReference type="ARBA" id="ARBA00023054"/>
    </source>
</evidence>
<dbReference type="GO" id="GO:0005737">
    <property type="term" value="C:cytoplasm"/>
    <property type="evidence" value="ECO:0007669"/>
    <property type="project" value="TreeGrafter"/>
</dbReference>
<evidence type="ECO:0000313" key="4">
    <source>
        <dbReference type="EMBL" id="KAF7698857.1"/>
    </source>
</evidence>
<comment type="similarity">
    <text evidence="1">Belongs to the dapper family.</text>
</comment>
<feature type="compositionally biased region" description="Basic and acidic residues" evidence="3">
    <location>
        <begin position="1"/>
        <end position="24"/>
    </location>
</feature>
<name>A0A8T0AYU0_SILME</name>
<dbReference type="EMBL" id="JABFDY010000013">
    <property type="protein sequence ID" value="KAF7698857.1"/>
    <property type="molecule type" value="Genomic_DNA"/>
</dbReference>
<proteinExistence type="inferred from homology"/>
<accession>A0A8T0AYU0</accession>
<dbReference type="PANTHER" id="PTHR15919:SF1">
    <property type="entry name" value="DAPPER HOMOLOG 3"/>
    <property type="match status" value="1"/>
</dbReference>
<feature type="region of interest" description="Disordered" evidence="3">
    <location>
        <begin position="498"/>
        <end position="545"/>
    </location>
</feature>
<dbReference type="GO" id="GO:0090090">
    <property type="term" value="P:negative regulation of canonical Wnt signaling pathway"/>
    <property type="evidence" value="ECO:0007669"/>
    <property type="project" value="TreeGrafter"/>
</dbReference>
<evidence type="ECO:0000256" key="3">
    <source>
        <dbReference type="SAM" id="MobiDB-lite"/>
    </source>
</evidence>
<keyword evidence="5" id="KW-1185">Reference proteome</keyword>
<gene>
    <name evidence="4" type="ORF">HF521_003599</name>
</gene>
<evidence type="ECO:0000313" key="5">
    <source>
        <dbReference type="Proteomes" id="UP000606274"/>
    </source>
</evidence>